<evidence type="ECO:0000256" key="11">
    <source>
        <dbReference type="ARBA" id="ARBA00031693"/>
    </source>
</evidence>
<keyword evidence="10" id="KW-0718">Serine biosynthesis</keyword>
<keyword evidence="8 15" id="KW-0378">Hydrolase</keyword>
<dbReference type="SUPFAM" id="SSF56784">
    <property type="entry name" value="HAD-like"/>
    <property type="match status" value="1"/>
</dbReference>
<dbReference type="Proteomes" id="UP000192671">
    <property type="component" value="Unassembled WGS sequence"/>
</dbReference>
<comment type="pathway">
    <text evidence="2">Amino-acid biosynthesis; L-serine biosynthesis; L-serine from 3-phospho-D-glycerate: step 3/3.</text>
</comment>
<organism evidence="15 17">
    <name type="scientific">Campylobacter concisus</name>
    <dbReference type="NCBI Taxonomy" id="199"/>
    <lineage>
        <taxon>Bacteria</taxon>
        <taxon>Pseudomonadati</taxon>
        <taxon>Campylobacterota</taxon>
        <taxon>Epsilonproteobacteria</taxon>
        <taxon>Campylobacterales</taxon>
        <taxon>Campylobacteraceae</taxon>
        <taxon>Campylobacter</taxon>
    </lineage>
</organism>
<dbReference type="SFLD" id="SFLDG01137">
    <property type="entry name" value="C1.6.1:_Phosphoserine_Phosphat"/>
    <property type="match status" value="1"/>
</dbReference>
<dbReference type="SFLD" id="SFLDS00003">
    <property type="entry name" value="Haloacid_Dehalogenase"/>
    <property type="match status" value="2"/>
</dbReference>
<evidence type="ECO:0000256" key="3">
    <source>
        <dbReference type="ARBA" id="ARBA00009184"/>
    </source>
</evidence>
<dbReference type="InterPro" id="IPR004469">
    <property type="entry name" value="PSP"/>
</dbReference>
<evidence type="ECO:0000256" key="2">
    <source>
        <dbReference type="ARBA" id="ARBA00005135"/>
    </source>
</evidence>
<feature type="active site" description="Proton donor" evidence="14">
    <location>
        <position position="10"/>
    </location>
</feature>
<evidence type="ECO:0000256" key="4">
    <source>
        <dbReference type="ARBA" id="ARBA00012640"/>
    </source>
</evidence>
<dbReference type="InterPro" id="IPR036412">
    <property type="entry name" value="HAD-like_sf"/>
</dbReference>
<keyword evidence="9" id="KW-0460">Magnesium</keyword>
<reference evidence="15" key="2">
    <citation type="submission" date="2016-07" db="EMBL/GenBank/DDBJ databases">
        <title>Comparative genomics of the Campylobacter concisus group.</title>
        <authorList>
            <person name="Miller W.G."/>
            <person name="Yee E."/>
            <person name="Chapman M.H."/>
            <person name="Huynh S."/>
            <person name="Bono J.L."/>
            <person name="On S.L.W."/>
            <person name="StLeger J."/>
            <person name="Foster G."/>
            <person name="Parker C.T."/>
        </authorList>
    </citation>
    <scope>NUCLEOTIDE SEQUENCE</scope>
    <source>
        <strain evidence="15">ATCC 33237</strain>
    </source>
</reference>
<dbReference type="RefSeq" id="WP_054197030.1">
    <property type="nucleotide sequence ID" value="NZ_CABMKQ010000016.1"/>
</dbReference>
<dbReference type="Pfam" id="PF00702">
    <property type="entry name" value="Hydrolase"/>
    <property type="match status" value="1"/>
</dbReference>
<dbReference type="Proteomes" id="UP000066049">
    <property type="component" value="Chromosome"/>
</dbReference>
<evidence type="ECO:0000256" key="7">
    <source>
        <dbReference type="ARBA" id="ARBA00022723"/>
    </source>
</evidence>
<evidence type="ECO:0000256" key="12">
    <source>
        <dbReference type="ARBA" id="ARBA00048138"/>
    </source>
</evidence>
<evidence type="ECO:0000256" key="9">
    <source>
        <dbReference type="ARBA" id="ARBA00022842"/>
    </source>
</evidence>
<evidence type="ECO:0000313" key="18">
    <source>
        <dbReference type="Proteomes" id="UP000192671"/>
    </source>
</evidence>
<dbReference type="CDD" id="cd07500">
    <property type="entry name" value="HAD_PSP"/>
    <property type="match status" value="1"/>
</dbReference>
<dbReference type="PANTHER" id="PTHR43344:SF2">
    <property type="entry name" value="PHOSPHOSERINE PHOSPHATASE"/>
    <property type="match status" value="1"/>
</dbReference>
<dbReference type="GO" id="GO:0005737">
    <property type="term" value="C:cytoplasm"/>
    <property type="evidence" value="ECO:0007669"/>
    <property type="project" value="TreeGrafter"/>
</dbReference>
<reference evidence="17" key="1">
    <citation type="submission" date="2015-08" db="EMBL/GenBank/DDBJ databases">
        <title>Comparative genomics of the Campylobacter concisus group.</title>
        <authorList>
            <person name="Miller W.G."/>
            <person name="Yee E."/>
            <person name="Chapman M.H."/>
            <person name="Huynh S."/>
            <person name="Bono J.L."/>
            <person name="On S.L.W."/>
            <person name="St Leger J."/>
            <person name="Foster G."/>
            <person name="Parker C.T."/>
        </authorList>
    </citation>
    <scope>NUCLEOTIDE SEQUENCE [LARGE SCALE GENOMIC DNA]</scope>
    <source>
        <strain evidence="17">ATCC 33237</strain>
    </source>
</reference>
<evidence type="ECO:0000256" key="13">
    <source>
        <dbReference type="ARBA" id="ARBA00048523"/>
    </source>
</evidence>
<accession>A0A0M4SU76</accession>
<dbReference type="SFLD" id="SFLDF00029">
    <property type="entry name" value="phosphoserine_phosphatase"/>
    <property type="match status" value="1"/>
</dbReference>
<keyword evidence="7" id="KW-0479">Metal-binding</keyword>
<evidence type="ECO:0000256" key="8">
    <source>
        <dbReference type="ARBA" id="ARBA00022801"/>
    </source>
</evidence>
<dbReference type="InterPro" id="IPR050582">
    <property type="entry name" value="HAD-like_SerB"/>
</dbReference>
<dbReference type="NCBIfam" id="TIGR00338">
    <property type="entry name" value="serB"/>
    <property type="match status" value="1"/>
</dbReference>
<evidence type="ECO:0000313" key="16">
    <source>
        <dbReference type="EMBL" id="ORI07329.1"/>
    </source>
</evidence>
<gene>
    <name evidence="15" type="primary">serB</name>
    <name evidence="16" type="ORF">A3835_07085</name>
    <name evidence="15" type="ORF">CCON33237_1443</name>
</gene>
<dbReference type="PANTHER" id="PTHR43344">
    <property type="entry name" value="PHOSPHOSERINE PHOSPHATASE"/>
    <property type="match status" value="1"/>
</dbReference>
<dbReference type="KEGG" id="ccoc:CCON33237_1443"/>
<name>A0A0M4SU76_9BACT</name>
<dbReference type="PATRIC" id="fig|199.248.peg.1490"/>
<evidence type="ECO:0000256" key="5">
    <source>
        <dbReference type="ARBA" id="ARBA00015196"/>
    </source>
</evidence>
<evidence type="ECO:0000256" key="6">
    <source>
        <dbReference type="ARBA" id="ARBA00022605"/>
    </source>
</evidence>
<dbReference type="SFLD" id="SFLDG01129">
    <property type="entry name" value="C1.5:_HAD__Beta-PGM__Phosphata"/>
    <property type="match status" value="1"/>
</dbReference>
<comment type="similarity">
    <text evidence="3">Belongs to the HAD-like hydrolase superfamily. SerB family.</text>
</comment>
<dbReference type="SFLD" id="SFLDG01136">
    <property type="entry name" value="C1.6:_Phosphoserine_Phosphatas"/>
    <property type="match status" value="1"/>
</dbReference>
<comment type="catalytic activity">
    <reaction evidence="12">
        <text>O-phospho-L-serine + H2O = L-serine + phosphate</text>
        <dbReference type="Rhea" id="RHEA:21208"/>
        <dbReference type="ChEBI" id="CHEBI:15377"/>
        <dbReference type="ChEBI" id="CHEBI:33384"/>
        <dbReference type="ChEBI" id="CHEBI:43474"/>
        <dbReference type="ChEBI" id="CHEBI:57524"/>
        <dbReference type="EC" id="3.1.3.3"/>
    </reaction>
</comment>
<dbReference type="Gene3D" id="3.40.50.1000">
    <property type="entry name" value="HAD superfamily/HAD-like"/>
    <property type="match status" value="1"/>
</dbReference>
<dbReference type="NCBIfam" id="TIGR01488">
    <property type="entry name" value="HAD-SF-IB"/>
    <property type="match status" value="1"/>
</dbReference>
<dbReference type="UniPathway" id="UPA00135">
    <property type="reaction ID" value="UER00198"/>
</dbReference>
<dbReference type="AlphaFoldDB" id="A0A0M4SU76"/>
<protein>
    <recommendedName>
        <fullName evidence="5">Phosphoserine phosphatase</fullName>
        <ecNumber evidence="4">3.1.3.3</ecNumber>
    </recommendedName>
    <alternativeName>
        <fullName evidence="11">O-phosphoserine phosphohydrolase</fullName>
    </alternativeName>
</protein>
<reference evidence="16 18" key="3">
    <citation type="journal article" date="2017" name="Gene Rep">
        <title>The ribosomal RNA operon (rrn) of Campylobacter concisus supports molecular typing to genomospecies level.</title>
        <authorList>
            <person name="Huq M."/>
            <person name="Van T.T.H."/>
            <person name="Gurtler V."/>
            <person name="Elshagmani E."/>
            <person name="Allemailem K.S."/>
            <person name="Smooker P.M."/>
            <person name="Istivan T.S."/>
        </authorList>
    </citation>
    <scope>NUCLEOTIDE SEQUENCE [LARGE SCALE GENOMIC DNA]</scope>
    <source>
        <strain evidence="16 18">RCH 26</strain>
    </source>
</reference>
<dbReference type="EMBL" id="CP012541">
    <property type="protein sequence ID" value="ALF48095.1"/>
    <property type="molecule type" value="Genomic_DNA"/>
</dbReference>
<sequence>MIKLCVFDFDSTIMDGETIDILAAANNASEEVANITKRSMNGELDFFESLTKRVKFLKGLPLLKVNEICKNLPIMPGAGELIEALKQKGIKVVVFSGGFHIATDVMQEKLKFDANFANILHHKDGVLTGKVGGEMMFGSSKGDMIDRLCGLLNLGKDEIMCVGDGANDISMFRKCDLSIAFCAKDILKKEATHCVDVKDLREILKFIR</sequence>
<evidence type="ECO:0000256" key="14">
    <source>
        <dbReference type="PIRSR" id="PIRSR604469-1"/>
    </source>
</evidence>
<feature type="active site" description="Nucleophile" evidence="14">
    <location>
        <position position="8"/>
    </location>
</feature>
<evidence type="ECO:0000313" key="17">
    <source>
        <dbReference type="Proteomes" id="UP000066049"/>
    </source>
</evidence>
<evidence type="ECO:0000256" key="1">
    <source>
        <dbReference type="ARBA" id="ARBA00001946"/>
    </source>
</evidence>
<evidence type="ECO:0000313" key="15">
    <source>
        <dbReference type="EMBL" id="ALF48095.1"/>
    </source>
</evidence>
<dbReference type="GO" id="GO:0006564">
    <property type="term" value="P:L-serine biosynthetic process"/>
    <property type="evidence" value="ECO:0007669"/>
    <property type="project" value="UniProtKB-KW"/>
</dbReference>
<dbReference type="GeneID" id="28663122"/>
<proteinExistence type="inferred from homology"/>
<dbReference type="GO" id="GO:0000287">
    <property type="term" value="F:magnesium ion binding"/>
    <property type="evidence" value="ECO:0007669"/>
    <property type="project" value="TreeGrafter"/>
</dbReference>
<dbReference type="InterPro" id="IPR023214">
    <property type="entry name" value="HAD_sf"/>
</dbReference>
<dbReference type="EC" id="3.1.3.3" evidence="4"/>
<evidence type="ECO:0000256" key="10">
    <source>
        <dbReference type="ARBA" id="ARBA00023299"/>
    </source>
</evidence>
<comment type="catalytic activity">
    <reaction evidence="13">
        <text>O-phospho-D-serine + H2O = D-serine + phosphate</text>
        <dbReference type="Rhea" id="RHEA:24873"/>
        <dbReference type="ChEBI" id="CHEBI:15377"/>
        <dbReference type="ChEBI" id="CHEBI:35247"/>
        <dbReference type="ChEBI" id="CHEBI:43474"/>
        <dbReference type="ChEBI" id="CHEBI:58680"/>
        <dbReference type="EC" id="3.1.3.3"/>
    </reaction>
</comment>
<keyword evidence="6" id="KW-0028">Amino-acid biosynthesis</keyword>
<dbReference type="GO" id="GO:0036424">
    <property type="term" value="F:L-phosphoserine phosphatase activity"/>
    <property type="evidence" value="ECO:0007669"/>
    <property type="project" value="InterPro"/>
</dbReference>
<comment type="cofactor">
    <cofactor evidence="1">
        <name>Mg(2+)</name>
        <dbReference type="ChEBI" id="CHEBI:18420"/>
    </cofactor>
</comment>
<dbReference type="EMBL" id="LVWL01000020">
    <property type="protein sequence ID" value="ORI07329.1"/>
    <property type="molecule type" value="Genomic_DNA"/>
</dbReference>